<evidence type="ECO:0000256" key="5">
    <source>
        <dbReference type="ARBA" id="ARBA00023244"/>
    </source>
</evidence>
<dbReference type="EMBL" id="CP033169">
    <property type="protein sequence ID" value="AYO29689.1"/>
    <property type="molecule type" value="Genomic_DNA"/>
</dbReference>
<keyword evidence="3 6" id="KW-0808">Transferase</keyword>
<feature type="domain" description="Tetrapyrrole methylase" evidence="7">
    <location>
        <begin position="4"/>
        <end position="215"/>
    </location>
</feature>
<evidence type="ECO:0000313" key="10">
    <source>
        <dbReference type="Proteomes" id="UP000280960"/>
    </source>
</evidence>
<sequence length="506" mass="55825">MKGKVYLIGAGPGDPGLLTLKAVDVIKRANTIVFDRLINYEILKLARPGAELIDVGKMPGHHPIPQEIINGILAEKAVEGRAVARLKGGDPFVFGRGGEEALFLEEKGIPFEVIPGVTSAVSVLAYAGIPITHRDLSSSFHVITGHEAEAKKDNLDWGAISKLNGTLVFLMGVKNMDFITKSLIKYGKSAATPAAVIMNGTTPGQRVVVGSLSDISEKTRKNGIKNPAVIVIGDVINLRQNLNWYETKKLFGKRILITGMNEREEWEAGFTKNDSVTALIDEGAEVIHCPALKIIHVLENIEKLLNEIVNYDILIFTSKNGVESFSRAMREKRFDVRRLNNIRIAAVGSKTKEKLEEMLIYPDIIPQEFTSSALLDVIKEEKIGKNAAVITSDIGGKDLMNGLEQLGLKPRKIIAYKNQPNYEIRERFLEEFKRGIDIAIFTSPSTFYYMKEIAGETMGGISKSIIAAIGPTTKKAIEGEGYRVDVIPREHTMEGVIREILEYKNL</sequence>
<dbReference type="KEGG" id="bacg:D2962_02890"/>
<dbReference type="PANTHER" id="PTHR45790">
    <property type="entry name" value="SIROHEME SYNTHASE-RELATED"/>
    <property type="match status" value="1"/>
</dbReference>
<dbReference type="EC" id="2.1.1.107" evidence="1"/>
<name>A0A3G2R2W6_9FIRM</name>
<dbReference type="PANTHER" id="PTHR45790:SF3">
    <property type="entry name" value="S-ADENOSYL-L-METHIONINE-DEPENDENT UROPORPHYRINOGEN III METHYLTRANSFERASE, CHLOROPLASTIC"/>
    <property type="match status" value="1"/>
</dbReference>
<dbReference type="PROSITE" id="PS00839">
    <property type="entry name" value="SUMT_1"/>
    <property type="match status" value="1"/>
</dbReference>
<dbReference type="InterPro" id="IPR003043">
    <property type="entry name" value="Uropor_MeTrfase_CS"/>
</dbReference>
<protein>
    <recommendedName>
        <fullName evidence="1">uroporphyrinogen-III C-methyltransferase</fullName>
        <ecNumber evidence="1">2.1.1.107</ecNumber>
    </recommendedName>
</protein>
<keyword evidence="5" id="KW-0627">Porphyrin biosynthesis</keyword>
<keyword evidence="4" id="KW-0949">S-adenosyl-L-methionine</keyword>
<evidence type="ECO:0000256" key="2">
    <source>
        <dbReference type="ARBA" id="ARBA00022603"/>
    </source>
</evidence>
<dbReference type="Pfam" id="PF02602">
    <property type="entry name" value="HEM4"/>
    <property type="match status" value="1"/>
</dbReference>
<gene>
    <name evidence="9" type="primary">cobA</name>
    <name evidence="9" type="ORF">D2962_02890</name>
</gene>
<dbReference type="FunFam" id="3.30.950.10:FF:000001">
    <property type="entry name" value="Siroheme synthase"/>
    <property type="match status" value="1"/>
</dbReference>
<dbReference type="Gene3D" id="3.40.1010.10">
    <property type="entry name" value="Cobalt-precorrin-4 Transmethylase, Domain 1"/>
    <property type="match status" value="1"/>
</dbReference>
<evidence type="ECO:0000256" key="1">
    <source>
        <dbReference type="ARBA" id="ARBA00012162"/>
    </source>
</evidence>
<dbReference type="InterPro" id="IPR050161">
    <property type="entry name" value="Siro_Cobalamin_biosynth"/>
</dbReference>
<dbReference type="GO" id="GO:0032259">
    <property type="term" value="P:methylation"/>
    <property type="evidence" value="ECO:0007669"/>
    <property type="project" value="UniProtKB-KW"/>
</dbReference>
<organism evidence="9 10">
    <name type="scientific">Biomaibacter acetigenes</name>
    <dbReference type="NCBI Taxonomy" id="2316383"/>
    <lineage>
        <taxon>Bacteria</taxon>
        <taxon>Bacillati</taxon>
        <taxon>Bacillota</taxon>
        <taxon>Clostridia</taxon>
        <taxon>Thermosediminibacterales</taxon>
        <taxon>Tepidanaerobacteraceae</taxon>
        <taxon>Biomaibacter</taxon>
    </lineage>
</organism>
<dbReference type="InterPro" id="IPR014777">
    <property type="entry name" value="4pyrrole_Mease_sub1"/>
</dbReference>
<dbReference type="Pfam" id="PF00590">
    <property type="entry name" value="TP_methylase"/>
    <property type="match status" value="1"/>
</dbReference>
<evidence type="ECO:0000256" key="6">
    <source>
        <dbReference type="RuleBase" id="RU003960"/>
    </source>
</evidence>
<dbReference type="FunFam" id="3.40.1010.10:FF:000001">
    <property type="entry name" value="Siroheme synthase"/>
    <property type="match status" value="1"/>
</dbReference>
<dbReference type="NCBIfam" id="TIGR01469">
    <property type="entry name" value="cobA_cysG_Cterm"/>
    <property type="match status" value="1"/>
</dbReference>
<dbReference type="InterPro" id="IPR003754">
    <property type="entry name" value="4pyrrol_synth_uPrphyn_synth"/>
</dbReference>
<dbReference type="PROSITE" id="PS00840">
    <property type="entry name" value="SUMT_2"/>
    <property type="match status" value="1"/>
</dbReference>
<proteinExistence type="inferred from homology"/>
<comment type="similarity">
    <text evidence="6">Belongs to the precorrin methyltransferase family.</text>
</comment>
<evidence type="ECO:0000256" key="4">
    <source>
        <dbReference type="ARBA" id="ARBA00022691"/>
    </source>
</evidence>
<evidence type="ECO:0000259" key="7">
    <source>
        <dbReference type="Pfam" id="PF00590"/>
    </source>
</evidence>
<dbReference type="GO" id="GO:0004851">
    <property type="term" value="F:uroporphyrin-III C-methyltransferase activity"/>
    <property type="evidence" value="ECO:0007669"/>
    <property type="project" value="UniProtKB-EC"/>
</dbReference>
<evidence type="ECO:0000256" key="3">
    <source>
        <dbReference type="ARBA" id="ARBA00022679"/>
    </source>
</evidence>
<dbReference type="InterPro" id="IPR036108">
    <property type="entry name" value="4pyrrol_syn_uPrphyn_synt_sf"/>
</dbReference>
<dbReference type="Gene3D" id="3.40.50.10090">
    <property type="match status" value="2"/>
</dbReference>
<dbReference type="InterPro" id="IPR014776">
    <property type="entry name" value="4pyrrole_Mease_sub2"/>
</dbReference>
<dbReference type="Gene3D" id="3.30.950.10">
    <property type="entry name" value="Methyltransferase, Cobalt-precorrin-4 Transmethylase, Domain 2"/>
    <property type="match status" value="1"/>
</dbReference>
<feature type="domain" description="Tetrapyrrole biosynthesis uroporphyrinogen III synthase" evidence="8">
    <location>
        <begin position="276"/>
        <end position="497"/>
    </location>
</feature>
<accession>A0A3G2R2W6</accession>
<dbReference type="GO" id="GO:0019354">
    <property type="term" value="P:siroheme biosynthetic process"/>
    <property type="evidence" value="ECO:0007669"/>
    <property type="project" value="InterPro"/>
</dbReference>
<dbReference type="RefSeq" id="WP_122014074.1">
    <property type="nucleotide sequence ID" value="NZ_CP033169.1"/>
</dbReference>
<dbReference type="InterPro" id="IPR006366">
    <property type="entry name" value="CobA/CysG_C"/>
</dbReference>
<dbReference type="SUPFAM" id="SSF69618">
    <property type="entry name" value="HemD-like"/>
    <property type="match status" value="1"/>
</dbReference>
<keyword evidence="2 6" id="KW-0489">Methyltransferase</keyword>
<dbReference type="CDD" id="cd11642">
    <property type="entry name" value="SUMT"/>
    <property type="match status" value="1"/>
</dbReference>
<dbReference type="NCBIfam" id="NF004790">
    <property type="entry name" value="PRK06136.1"/>
    <property type="match status" value="1"/>
</dbReference>
<keyword evidence="10" id="KW-1185">Reference proteome</keyword>
<evidence type="ECO:0000313" key="9">
    <source>
        <dbReference type="EMBL" id="AYO29689.1"/>
    </source>
</evidence>
<evidence type="ECO:0000259" key="8">
    <source>
        <dbReference type="Pfam" id="PF02602"/>
    </source>
</evidence>
<dbReference type="SUPFAM" id="SSF53790">
    <property type="entry name" value="Tetrapyrrole methylase"/>
    <property type="match status" value="1"/>
</dbReference>
<dbReference type="CDD" id="cd06578">
    <property type="entry name" value="HemD"/>
    <property type="match status" value="1"/>
</dbReference>
<dbReference type="InterPro" id="IPR035996">
    <property type="entry name" value="4pyrrol_Methylase_sf"/>
</dbReference>
<dbReference type="GO" id="GO:0004852">
    <property type="term" value="F:uroporphyrinogen-III synthase activity"/>
    <property type="evidence" value="ECO:0007669"/>
    <property type="project" value="InterPro"/>
</dbReference>
<dbReference type="InterPro" id="IPR000878">
    <property type="entry name" value="4pyrrol_Mease"/>
</dbReference>
<dbReference type="AlphaFoldDB" id="A0A3G2R2W6"/>
<reference evidence="9 10" key="1">
    <citation type="submission" date="2018-10" db="EMBL/GenBank/DDBJ databases">
        <authorList>
            <person name="Zhang X."/>
        </authorList>
    </citation>
    <scope>NUCLEOTIDE SEQUENCE [LARGE SCALE GENOMIC DNA]</scope>
    <source>
        <strain evidence="9 10">SK-G1</strain>
    </source>
</reference>
<dbReference type="Proteomes" id="UP000280960">
    <property type="component" value="Chromosome"/>
</dbReference>